<dbReference type="Proteomes" id="UP000001542">
    <property type="component" value="Unassembled WGS sequence"/>
</dbReference>
<dbReference type="VEuPathDB" id="TrichDB:TVAG_252380"/>
<dbReference type="RefSeq" id="XP_001327648.1">
    <property type="nucleotide sequence ID" value="XM_001327613.1"/>
</dbReference>
<keyword evidence="2" id="KW-1185">Reference proteome</keyword>
<dbReference type="AlphaFoldDB" id="A2DVY0"/>
<dbReference type="VEuPathDB" id="TrichDB:TVAGG3_0845970"/>
<proteinExistence type="predicted"/>
<accession>A2DVY0</accession>
<reference evidence="1" key="1">
    <citation type="submission" date="2006-10" db="EMBL/GenBank/DDBJ databases">
        <authorList>
            <person name="Amadeo P."/>
            <person name="Zhao Q."/>
            <person name="Wortman J."/>
            <person name="Fraser-Liggett C."/>
            <person name="Carlton J."/>
        </authorList>
    </citation>
    <scope>NUCLEOTIDE SEQUENCE</scope>
    <source>
        <strain evidence="1">G3</strain>
    </source>
</reference>
<name>A2DVY0_TRIV3</name>
<dbReference type="SUPFAM" id="SSF48371">
    <property type="entry name" value="ARM repeat"/>
    <property type="match status" value="1"/>
</dbReference>
<sequence>MEKIDKETIPSTTIFPLSESSIHSELPELTVDLAMNEIIQPTENEKLLYSLKYMVDSTEDVTIDDTIVNIIVNHSQNFSVPEISLESLKFLYKFAESSNDIANFYINSQTINNVWVFLKSEITPITIEYLKVLLKFPFENIQCIHEKGILIDLINNANKEIPILYLKYIRVIAESQFIDRIAEYSDEIQKIVTPFYEFQDFEIISTTLKIQVQIFIKLSDQISFITNVLPKFLENFNIENKSSHKSIASINYFISCFDVLSKFYFDNYEIFYNFIRKYISSFKPSAQCLALKQVARSYNIIPDLYLSFLADEIGQFCLDNIEQPSSVKILRPLLSVINSVIRHQTDIVVHDFVSENKIFVKIFELMQTSEFEAFSESVEYIVGMLKYYGYEDEIFDQVLELDILENISDMCDNISEAYHGLKPSKKFYKEQNDEIKYKEIKLKYNRLKGLYFNLTDILEMADCCKQKFIKSDTSEKLKY</sequence>
<dbReference type="EMBL" id="DS113256">
    <property type="protein sequence ID" value="EAY15425.1"/>
    <property type="molecule type" value="Genomic_DNA"/>
</dbReference>
<evidence type="ECO:0000313" key="2">
    <source>
        <dbReference type="Proteomes" id="UP000001542"/>
    </source>
</evidence>
<dbReference type="InParanoid" id="A2DVY0"/>
<protein>
    <submittedName>
        <fullName evidence="1">Uncharacterized protein</fullName>
    </submittedName>
</protein>
<organism evidence="1 2">
    <name type="scientific">Trichomonas vaginalis (strain ATCC PRA-98 / G3)</name>
    <dbReference type="NCBI Taxonomy" id="412133"/>
    <lineage>
        <taxon>Eukaryota</taxon>
        <taxon>Metamonada</taxon>
        <taxon>Parabasalia</taxon>
        <taxon>Trichomonadida</taxon>
        <taxon>Trichomonadidae</taxon>
        <taxon>Trichomonas</taxon>
    </lineage>
</organism>
<dbReference type="InterPro" id="IPR016024">
    <property type="entry name" value="ARM-type_fold"/>
</dbReference>
<dbReference type="KEGG" id="tva:4773428"/>
<reference evidence="1" key="2">
    <citation type="journal article" date="2007" name="Science">
        <title>Draft genome sequence of the sexually transmitted pathogen Trichomonas vaginalis.</title>
        <authorList>
            <person name="Carlton J.M."/>
            <person name="Hirt R.P."/>
            <person name="Silva J.C."/>
            <person name="Delcher A.L."/>
            <person name="Schatz M."/>
            <person name="Zhao Q."/>
            <person name="Wortman J.R."/>
            <person name="Bidwell S.L."/>
            <person name="Alsmark U.C.M."/>
            <person name="Besteiro S."/>
            <person name="Sicheritz-Ponten T."/>
            <person name="Noel C.J."/>
            <person name="Dacks J.B."/>
            <person name="Foster P.G."/>
            <person name="Simillion C."/>
            <person name="Van de Peer Y."/>
            <person name="Miranda-Saavedra D."/>
            <person name="Barton G.J."/>
            <person name="Westrop G.D."/>
            <person name="Mueller S."/>
            <person name="Dessi D."/>
            <person name="Fiori P.L."/>
            <person name="Ren Q."/>
            <person name="Paulsen I."/>
            <person name="Zhang H."/>
            <person name="Bastida-Corcuera F.D."/>
            <person name="Simoes-Barbosa A."/>
            <person name="Brown M.T."/>
            <person name="Hayes R.D."/>
            <person name="Mukherjee M."/>
            <person name="Okumura C.Y."/>
            <person name="Schneider R."/>
            <person name="Smith A.J."/>
            <person name="Vanacova S."/>
            <person name="Villalvazo M."/>
            <person name="Haas B.J."/>
            <person name="Pertea M."/>
            <person name="Feldblyum T.V."/>
            <person name="Utterback T.R."/>
            <person name="Shu C.L."/>
            <person name="Osoegawa K."/>
            <person name="de Jong P.J."/>
            <person name="Hrdy I."/>
            <person name="Horvathova L."/>
            <person name="Zubacova Z."/>
            <person name="Dolezal P."/>
            <person name="Malik S.B."/>
            <person name="Logsdon J.M. Jr."/>
            <person name="Henze K."/>
            <person name="Gupta A."/>
            <person name="Wang C.C."/>
            <person name="Dunne R.L."/>
            <person name="Upcroft J.A."/>
            <person name="Upcroft P."/>
            <person name="White O."/>
            <person name="Salzberg S.L."/>
            <person name="Tang P."/>
            <person name="Chiu C.-H."/>
            <person name="Lee Y.-S."/>
            <person name="Embley T.M."/>
            <person name="Coombs G.H."/>
            <person name="Mottram J.C."/>
            <person name="Tachezy J."/>
            <person name="Fraser-Liggett C.M."/>
            <person name="Johnson P.J."/>
        </authorList>
    </citation>
    <scope>NUCLEOTIDE SEQUENCE [LARGE SCALE GENOMIC DNA]</scope>
    <source>
        <strain evidence="1">G3</strain>
    </source>
</reference>
<evidence type="ECO:0000313" key="1">
    <source>
        <dbReference type="EMBL" id="EAY15425.1"/>
    </source>
</evidence>
<gene>
    <name evidence="1" type="ORF">TVAG_252380</name>
</gene>